<dbReference type="EMBL" id="CP011387">
    <property type="protein sequence ID" value="ANE43292.1"/>
    <property type="molecule type" value="Genomic_DNA"/>
</dbReference>
<dbReference type="GO" id="GO:0020037">
    <property type="term" value="F:heme binding"/>
    <property type="evidence" value="ECO:0007669"/>
    <property type="project" value="UniProtKB-UniRule"/>
</dbReference>
<evidence type="ECO:0000256" key="1">
    <source>
        <dbReference type="ARBA" id="ARBA00004141"/>
    </source>
</evidence>
<evidence type="ECO:0000313" key="9">
    <source>
        <dbReference type="EMBL" id="ANE43292.1"/>
    </source>
</evidence>
<feature type="transmembrane region" description="Helical" evidence="7">
    <location>
        <begin position="102"/>
        <end position="120"/>
    </location>
</feature>
<dbReference type="PATRIC" id="fig|1182568.3.peg.1117"/>
<dbReference type="HAMAP" id="MF_01207">
    <property type="entry name" value="MsrQ"/>
    <property type="match status" value="1"/>
</dbReference>
<evidence type="ECO:0000256" key="3">
    <source>
        <dbReference type="ARBA" id="ARBA00022692"/>
    </source>
</evidence>
<dbReference type="RefSeq" id="WP_231881690.1">
    <property type="nucleotide sequence ID" value="NZ_CP011387.1"/>
</dbReference>
<evidence type="ECO:0000256" key="7">
    <source>
        <dbReference type="HAMAP-Rule" id="MF_01207"/>
    </source>
</evidence>
<evidence type="ECO:0000256" key="2">
    <source>
        <dbReference type="ARBA" id="ARBA00022448"/>
    </source>
</evidence>
<comment type="similarity">
    <text evidence="7">Belongs to the MsrQ family.</text>
</comment>
<keyword evidence="5 7" id="KW-0408">Iron</keyword>
<feature type="transmembrane region" description="Helical" evidence="7">
    <location>
        <begin position="61"/>
        <end position="81"/>
    </location>
</feature>
<protein>
    <recommendedName>
        <fullName evidence="7">Protein-methionine-sulfoxide reductase heme-binding subunit MsrQ</fullName>
    </recommendedName>
    <alternativeName>
        <fullName evidence="7">Flavocytochrome MsrQ</fullName>
    </alternativeName>
</protein>
<dbReference type="GO" id="GO:0046872">
    <property type="term" value="F:metal ion binding"/>
    <property type="evidence" value="ECO:0007669"/>
    <property type="project" value="UniProtKB-KW"/>
</dbReference>
<comment type="cofactor">
    <cofactor evidence="7">
        <name>heme b</name>
        <dbReference type="ChEBI" id="CHEBI:60344"/>
    </cofactor>
    <text evidence="7">Binds 1 heme b (iron(II)-protoporphyrin IX) group per subunit.</text>
</comment>
<keyword evidence="7" id="KW-0288">FMN</keyword>
<keyword evidence="7" id="KW-1003">Cell membrane</keyword>
<dbReference type="GO" id="GO:0005886">
    <property type="term" value="C:plasma membrane"/>
    <property type="evidence" value="ECO:0007669"/>
    <property type="project" value="UniProtKB-SubCell"/>
</dbReference>
<dbReference type="PANTHER" id="PTHR36964:SF1">
    <property type="entry name" value="PROTEIN-METHIONINE-SULFOXIDE REDUCTASE HEME-BINDING SUBUNIT MSRQ"/>
    <property type="match status" value="1"/>
</dbReference>
<comment type="cofactor">
    <cofactor evidence="7">
        <name>FMN</name>
        <dbReference type="ChEBI" id="CHEBI:58210"/>
    </cofactor>
    <text evidence="7">Binds 1 FMN per subunit.</text>
</comment>
<dbReference type="InterPro" id="IPR022837">
    <property type="entry name" value="MsrQ-like"/>
</dbReference>
<dbReference type="STRING" id="1182568.SU48_05385"/>
<reference evidence="9 10" key="1">
    <citation type="submission" date="2015-01" db="EMBL/GenBank/DDBJ databases">
        <title>Deinococcus puniceus/DY1/ whole genome sequencing.</title>
        <authorList>
            <person name="Kim M.K."/>
            <person name="Srinivasan S."/>
            <person name="Lee J.-J."/>
        </authorList>
    </citation>
    <scope>NUCLEOTIDE SEQUENCE [LARGE SCALE GENOMIC DNA]</scope>
    <source>
        <strain evidence="9 10">DY1</strain>
    </source>
</reference>
<sequence>MSESSATPAQRSLSKRTAPKPLGWLIPAVTVGGLLPLAVLIWDASTGALGANPVQRAELQTGLLCLVLLILSLATTPLRLVTARLGLAGGKGWTWPARIRKSLGLLAFGYGVLHFLIYLFDQGFTLSTVAEDVVKRPFVTAGFTALLLLVPLALTSTPKSVKRLGFARWTRLHQLAYAAVSLGALHYWWGVKQDHTPPLIAALVIAGLFALRLLGRKKARRSVVG</sequence>
<keyword evidence="6 7" id="KW-0472">Membrane</keyword>
<evidence type="ECO:0000256" key="6">
    <source>
        <dbReference type="ARBA" id="ARBA00023136"/>
    </source>
</evidence>
<gene>
    <name evidence="7" type="primary">msrQ</name>
    <name evidence="9" type="ORF">SU48_05385</name>
</gene>
<comment type="function">
    <text evidence="7">Part of the MsrPQ system that repairs oxidized cell envelope proteins containing methionine sulfoxide residues (Met-O), using respiratory chain electrons. Thus protects these proteins from oxidative-stress damage caused by reactive species of oxygen and chlorine. MsrPQ is essential for the maintenance of envelope integrity under bleach stress, rescuing a wide series of structurally unrelated cell envelope proteins from methionine oxidation. MsrQ provides electrons for reduction to the reductase catalytic subunit MsrP, using the quinone pool of the respiratory chain.</text>
</comment>
<keyword evidence="10" id="KW-1185">Reference proteome</keyword>
<keyword evidence="3 7" id="KW-0812">Transmembrane</keyword>
<feature type="transmembrane region" description="Helical" evidence="7">
    <location>
        <begin position="169"/>
        <end position="189"/>
    </location>
</feature>
<accession>A0A172T8L4</accession>
<dbReference type="GO" id="GO:0016679">
    <property type="term" value="F:oxidoreductase activity, acting on diphenols and related substances as donors"/>
    <property type="evidence" value="ECO:0007669"/>
    <property type="project" value="TreeGrafter"/>
</dbReference>
<dbReference type="Pfam" id="PF01794">
    <property type="entry name" value="Ferric_reduct"/>
    <property type="match status" value="1"/>
</dbReference>
<dbReference type="InterPro" id="IPR013130">
    <property type="entry name" value="Fe3_Rdtase_TM_dom"/>
</dbReference>
<evidence type="ECO:0000256" key="4">
    <source>
        <dbReference type="ARBA" id="ARBA00022989"/>
    </source>
</evidence>
<dbReference type="GO" id="GO:0030091">
    <property type="term" value="P:protein repair"/>
    <property type="evidence" value="ECO:0007669"/>
    <property type="project" value="UniProtKB-UniRule"/>
</dbReference>
<feature type="transmembrane region" description="Helical" evidence="7">
    <location>
        <begin position="21"/>
        <end position="41"/>
    </location>
</feature>
<dbReference type="KEGG" id="dpu:SU48_05385"/>
<evidence type="ECO:0000259" key="8">
    <source>
        <dbReference type="Pfam" id="PF01794"/>
    </source>
</evidence>
<comment type="subcellular location">
    <subcellularLocation>
        <location evidence="7">Cell membrane</location>
        <topology evidence="7">Multi-pass membrane protein</topology>
    </subcellularLocation>
    <subcellularLocation>
        <location evidence="1">Membrane</location>
        <topology evidence="1">Multi-pass membrane protein</topology>
    </subcellularLocation>
</comment>
<feature type="transmembrane region" description="Helical" evidence="7">
    <location>
        <begin position="140"/>
        <end position="157"/>
    </location>
</feature>
<feature type="domain" description="Ferric oxidoreductase" evidence="8">
    <location>
        <begin position="61"/>
        <end position="183"/>
    </location>
</feature>
<dbReference type="Proteomes" id="UP000077363">
    <property type="component" value="Chromosome"/>
</dbReference>
<evidence type="ECO:0000313" key="10">
    <source>
        <dbReference type="Proteomes" id="UP000077363"/>
    </source>
</evidence>
<name>A0A172T8L4_9DEIO</name>
<organism evidence="9 10">
    <name type="scientific">Deinococcus puniceus</name>
    <dbReference type="NCBI Taxonomy" id="1182568"/>
    <lineage>
        <taxon>Bacteria</taxon>
        <taxon>Thermotogati</taxon>
        <taxon>Deinococcota</taxon>
        <taxon>Deinococci</taxon>
        <taxon>Deinococcales</taxon>
        <taxon>Deinococcaceae</taxon>
        <taxon>Deinococcus</taxon>
    </lineage>
</organism>
<comment type="subunit">
    <text evidence="7">Heterodimer of a catalytic subunit (MsrP) and a heme-binding subunit (MsrQ).</text>
</comment>
<keyword evidence="7" id="KW-0285">Flavoprotein</keyword>
<dbReference type="GO" id="GO:0010181">
    <property type="term" value="F:FMN binding"/>
    <property type="evidence" value="ECO:0007669"/>
    <property type="project" value="UniProtKB-UniRule"/>
</dbReference>
<keyword evidence="7" id="KW-0249">Electron transport</keyword>
<keyword evidence="2 7" id="KW-0813">Transport</keyword>
<dbReference type="PANTHER" id="PTHR36964">
    <property type="entry name" value="PROTEIN-METHIONINE-SULFOXIDE REDUCTASE HEME-BINDING SUBUNIT MSRQ"/>
    <property type="match status" value="1"/>
</dbReference>
<keyword evidence="7" id="KW-0349">Heme</keyword>
<keyword evidence="7" id="KW-0479">Metal-binding</keyword>
<keyword evidence="4 7" id="KW-1133">Transmembrane helix</keyword>
<dbReference type="GO" id="GO:0009055">
    <property type="term" value="F:electron transfer activity"/>
    <property type="evidence" value="ECO:0007669"/>
    <property type="project" value="UniProtKB-UniRule"/>
</dbReference>
<proteinExistence type="inferred from homology"/>
<evidence type="ECO:0000256" key="5">
    <source>
        <dbReference type="ARBA" id="ARBA00023004"/>
    </source>
</evidence>
<feature type="transmembrane region" description="Helical" evidence="7">
    <location>
        <begin position="195"/>
        <end position="214"/>
    </location>
</feature>
<dbReference type="AlphaFoldDB" id="A0A172T8L4"/>